<feature type="transmembrane region" description="Helical" evidence="12">
    <location>
        <begin position="815"/>
        <end position="835"/>
    </location>
</feature>
<keyword evidence="7 12" id="KW-0378">Hydrolase</keyword>
<dbReference type="FunFam" id="3.40.50.1820:FF:000056">
    <property type="entry name" value="GPI inositol-deacylase"/>
    <property type="match status" value="1"/>
</dbReference>
<gene>
    <name evidence="16" type="ORF">LTR36_007355</name>
</gene>
<evidence type="ECO:0000256" key="1">
    <source>
        <dbReference type="ARBA" id="ARBA00003496"/>
    </source>
</evidence>
<accession>A0AAV9JBP3</accession>
<comment type="similarity">
    <text evidence="3 12">Belongs to the GPI inositol-deacylase family.</text>
</comment>
<feature type="compositionally biased region" description="Basic and acidic residues" evidence="13">
    <location>
        <begin position="24"/>
        <end position="38"/>
    </location>
</feature>
<evidence type="ECO:0000256" key="5">
    <source>
        <dbReference type="ARBA" id="ARBA00022448"/>
    </source>
</evidence>
<feature type="domain" description="GPI inositol-deacylase PGAP1-like alpha/beta" evidence="14">
    <location>
        <begin position="185"/>
        <end position="428"/>
    </location>
</feature>
<keyword evidence="11 12" id="KW-0472">Membrane</keyword>
<evidence type="ECO:0000256" key="12">
    <source>
        <dbReference type="RuleBase" id="RU365011"/>
    </source>
</evidence>
<keyword evidence="6 12" id="KW-0812">Transmembrane</keyword>
<feature type="transmembrane region" description="Helical" evidence="12">
    <location>
        <begin position="775"/>
        <end position="794"/>
    </location>
</feature>
<evidence type="ECO:0000259" key="14">
    <source>
        <dbReference type="Pfam" id="PF07819"/>
    </source>
</evidence>
<keyword evidence="10 12" id="KW-1133">Transmembrane helix</keyword>
<keyword evidence="17" id="KW-1185">Reference proteome</keyword>
<evidence type="ECO:0000256" key="6">
    <source>
        <dbReference type="ARBA" id="ARBA00022692"/>
    </source>
</evidence>
<evidence type="ECO:0000256" key="2">
    <source>
        <dbReference type="ARBA" id="ARBA00004477"/>
    </source>
</evidence>
<feature type="domain" description="GPI inositol-deacylase transmembrane" evidence="15">
    <location>
        <begin position="780"/>
        <end position="1096"/>
    </location>
</feature>
<comment type="caution">
    <text evidence="16">The sequence shown here is derived from an EMBL/GenBank/DDBJ whole genome shotgun (WGS) entry which is preliminary data.</text>
</comment>
<sequence>MRRRPSGSEEDESSLRTAISNARDSVDKRRDMGKDLPRAAKQALKAQEGRTSKQMDTARVAETRTTAWPPKPTGEHALEQHPLDGNVKESTDITAESHRKQRARLRGPWSCSLLTLATTACSIILLVTIVRSFRSLQLDPKGCAMSYMMPAFARFSDFDTEHTRFASKYSLYLYREGGVDEDTRVKGIPVIFIPGNAGSYKQVRPIAAEAAHYFQDVLREDLAAVGSGKRPLDFFTVDFNEELSAFHGQTLLDQAEYLNEAVAYILALYLNPHRSLREPGLPDPKSVIVLGHSMGGVVARTMLRMPNYQEHTINTIVTLSAPHARAAISFDADMVAAYNDINTFWRESYSAVSPSKNPLSDVTLVSVAGGGLDTMIPSEYSSLTSLVPDTHGFTVFTSAIPCVWTGMDHLAIMWCDQFRKALVKAIFDVVDVRRASQTLEQSERIKALRKRLLTGMESVVEKAALEQEPITFLTLEHTSTSIMSHGERLVLRSFGESGQAKVHLMPIPVQPFAEGSKFTMLTDQALDAGDENGTVTVLLCSVFPPSDYSGSPPAMNMDAALHIPGSTRLACKNAASDVSSLPASTNESVNAFDDVPPFSYLQYDLSDLHDYQFIAIVKQSLEQTLGWAIAEFSAAKDASIKISKGHHQLLLNGLRRKLLPGRPMMTELKIPEVHSTMFAYNLHVERCSCDSDQDELFSPLLRQYIQEPYESKYFVNTQGGNINVHGISPYMPPPLSGKGQSEGLSLQLWSDPTCNSTVKITLTVDMVGSAGKLLMRYRTVLAVFPLLVVAIVLRKQFKVYDATGVFMSFSQSMDQCIRTSLPAVVAALTFLSIALSKATQGPWARRWFSQSMGTDQNMVDFTVNDLMLGTGDPFFWFLMPLFGVMSVGVCIAGNYFVLTITELFAFIYGRTRTFALRADDGQRSAASFAMTSPQQRIITTGLLLLMVITVVPYQFAYIVLCIVQIATCVRALRVARDSSTGQSYNFYNYTHSMLVLMLWILPINMPVLVVWIHNLAVHWLTPFSTHHNLLSVLPYVLLVEMMSTGNMVPRITSRTRYVTNILMFGFALYAAVYGVTYAYRLHHMGNALCAWLFLVHLSSGPLSLAKLAQYFPRSRTDGRHVKKRP</sequence>
<dbReference type="EC" id="3.1.-.-" evidence="12"/>
<feature type="transmembrane region" description="Helical" evidence="12">
    <location>
        <begin position="1061"/>
        <end position="1079"/>
    </location>
</feature>
<dbReference type="AlphaFoldDB" id="A0AAV9JBP3"/>
<dbReference type="PANTHER" id="PTHR15495">
    <property type="entry name" value="NEGATIVE REGULATOR OF VESICLE FORMATION-RELATED"/>
    <property type="match status" value="1"/>
</dbReference>
<evidence type="ECO:0000256" key="4">
    <source>
        <dbReference type="ARBA" id="ARBA00015856"/>
    </source>
</evidence>
<keyword evidence="8 12" id="KW-0256">Endoplasmic reticulum</keyword>
<dbReference type="GO" id="GO:0006888">
    <property type="term" value="P:endoplasmic reticulum to Golgi vesicle-mediated transport"/>
    <property type="evidence" value="ECO:0007669"/>
    <property type="project" value="TreeGrafter"/>
</dbReference>
<dbReference type="GO" id="GO:0015031">
    <property type="term" value="P:protein transport"/>
    <property type="evidence" value="ECO:0007669"/>
    <property type="project" value="UniProtKB-KW"/>
</dbReference>
<evidence type="ECO:0000313" key="16">
    <source>
        <dbReference type="EMBL" id="KAK4541823.1"/>
    </source>
</evidence>
<evidence type="ECO:0000256" key="10">
    <source>
        <dbReference type="ARBA" id="ARBA00022989"/>
    </source>
</evidence>
<dbReference type="Pfam" id="PF25140">
    <property type="entry name" value="PGAP1_TMD"/>
    <property type="match status" value="1"/>
</dbReference>
<evidence type="ECO:0000256" key="11">
    <source>
        <dbReference type="ARBA" id="ARBA00023136"/>
    </source>
</evidence>
<feature type="transmembrane region" description="Helical" evidence="12">
    <location>
        <begin position="1085"/>
        <end position="1105"/>
    </location>
</feature>
<reference evidence="16 17" key="1">
    <citation type="submission" date="2021-11" db="EMBL/GenBank/DDBJ databases">
        <title>Black yeast isolated from Biological Soil Crust.</title>
        <authorList>
            <person name="Kurbessoian T."/>
        </authorList>
    </citation>
    <scope>NUCLEOTIDE SEQUENCE [LARGE SCALE GENOMIC DNA]</scope>
    <source>
        <strain evidence="16 17">CCFEE 5522</strain>
    </source>
</reference>
<dbReference type="Pfam" id="PF07819">
    <property type="entry name" value="PGAP1"/>
    <property type="match status" value="1"/>
</dbReference>
<evidence type="ECO:0000256" key="3">
    <source>
        <dbReference type="ARBA" id="ARBA00006931"/>
    </source>
</evidence>
<dbReference type="InterPro" id="IPR056824">
    <property type="entry name" value="PGAP1_TMD"/>
</dbReference>
<dbReference type="Pfam" id="PF25141">
    <property type="entry name" value="PGAP1_2nd"/>
    <property type="match status" value="1"/>
</dbReference>
<feature type="transmembrane region" description="Helical" evidence="12">
    <location>
        <begin position="993"/>
        <end position="1012"/>
    </location>
</feature>
<dbReference type="InterPro" id="IPR029058">
    <property type="entry name" value="AB_hydrolase_fold"/>
</dbReference>
<comment type="subcellular location">
    <subcellularLocation>
        <location evidence="2">Endoplasmic reticulum membrane</location>
        <topology evidence="2">Multi-pass membrane protein</topology>
    </subcellularLocation>
</comment>
<evidence type="ECO:0000256" key="7">
    <source>
        <dbReference type="ARBA" id="ARBA00022801"/>
    </source>
</evidence>
<protein>
    <recommendedName>
        <fullName evidence="4 12">GPI inositol-deacylase</fullName>
        <ecNumber evidence="12">3.1.-.-</ecNumber>
    </recommendedName>
</protein>
<name>A0AAV9JBP3_9PEZI</name>
<feature type="transmembrane region" description="Helical" evidence="12">
    <location>
        <begin position="109"/>
        <end position="130"/>
    </location>
</feature>
<evidence type="ECO:0000256" key="13">
    <source>
        <dbReference type="SAM" id="MobiDB-lite"/>
    </source>
</evidence>
<keyword evidence="5 12" id="KW-0813">Transport</keyword>
<evidence type="ECO:0000313" key="17">
    <source>
        <dbReference type="Proteomes" id="UP001324427"/>
    </source>
</evidence>
<feature type="region of interest" description="Disordered" evidence="13">
    <location>
        <begin position="1"/>
        <end position="81"/>
    </location>
</feature>
<dbReference type="EMBL" id="JAVFHQ010000048">
    <property type="protein sequence ID" value="KAK4541823.1"/>
    <property type="molecule type" value="Genomic_DNA"/>
</dbReference>
<evidence type="ECO:0000256" key="8">
    <source>
        <dbReference type="ARBA" id="ARBA00022824"/>
    </source>
</evidence>
<organism evidence="16 17">
    <name type="scientific">Oleoguttula mirabilis</name>
    <dbReference type="NCBI Taxonomy" id="1507867"/>
    <lineage>
        <taxon>Eukaryota</taxon>
        <taxon>Fungi</taxon>
        <taxon>Dikarya</taxon>
        <taxon>Ascomycota</taxon>
        <taxon>Pezizomycotina</taxon>
        <taxon>Dothideomycetes</taxon>
        <taxon>Dothideomycetidae</taxon>
        <taxon>Mycosphaerellales</taxon>
        <taxon>Teratosphaeriaceae</taxon>
        <taxon>Oleoguttula</taxon>
    </lineage>
</organism>
<keyword evidence="9 12" id="KW-0653">Protein transport</keyword>
<feature type="transmembrane region" description="Helical" evidence="12">
    <location>
        <begin position="874"/>
        <end position="907"/>
    </location>
</feature>
<dbReference type="GO" id="GO:0005789">
    <property type="term" value="C:endoplasmic reticulum membrane"/>
    <property type="evidence" value="ECO:0007669"/>
    <property type="project" value="UniProtKB-SubCell"/>
</dbReference>
<dbReference type="GO" id="GO:0006505">
    <property type="term" value="P:GPI anchor metabolic process"/>
    <property type="evidence" value="ECO:0007669"/>
    <property type="project" value="TreeGrafter"/>
</dbReference>
<dbReference type="Proteomes" id="UP001324427">
    <property type="component" value="Unassembled WGS sequence"/>
</dbReference>
<comment type="function">
    <text evidence="1 12">Involved in inositol deacylation of GPI-anchored proteins which plays important roles in the quality control and ER-associated degradation of GPI-anchored proteins.</text>
</comment>
<dbReference type="InterPro" id="IPR039529">
    <property type="entry name" value="PGAP1/BST1"/>
</dbReference>
<dbReference type="Gene3D" id="3.40.50.1820">
    <property type="entry name" value="alpha/beta hydrolase"/>
    <property type="match status" value="1"/>
</dbReference>
<dbReference type="SUPFAM" id="SSF53474">
    <property type="entry name" value="alpha/beta-Hydrolases"/>
    <property type="match status" value="1"/>
</dbReference>
<evidence type="ECO:0000256" key="9">
    <source>
        <dbReference type="ARBA" id="ARBA00022927"/>
    </source>
</evidence>
<dbReference type="InterPro" id="IPR012908">
    <property type="entry name" value="PGAP1-ab_dom-like"/>
</dbReference>
<evidence type="ECO:0000259" key="15">
    <source>
        <dbReference type="Pfam" id="PF25140"/>
    </source>
</evidence>
<dbReference type="GO" id="GO:0050185">
    <property type="term" value="F:phosphatidylinositol deacylase activity"/>
    <property type="evidence" value="ECO:0007669"/>
    <property type="project" value="TreeGrafter"/>
</dbReference>
<dbReference type="PANTHER" id="PTHR15495:SF7">
    <property type="entry name" value="GPI INOSITOL-DEACYLASE"/>
    <property type="match status" value="1"/>
</dbReference>
<proteinExistence type="inferred from homology"/>